<name>A0A178IGD3_9BACT</name>
<comment type="caution">
    <text evidence="2">The sequence shown here is derived from an EMBL/GenBank/DDBJ whole genome shotgun (WGS) entry which is preliminary data.</text>
</comment>
<dbReference type="Proteomes" id="UP000078486">
    <property type="component" value="Unassembled WGS sequence"/>
</dbReference>
<evidence type="ECO:0000313" key="3">
    <source>
        <dbReference type="Proteomes" id="UP000078486"/>
    </source>
</evidence>
<dbReference type="RefSeq" id="WP_068771543.1">
    <property type="nucleotide sequence ID" value="NZ_CP109796.1"/>
</dbReference>
<dbReference type="PANTHER" id="PTHR43190">
    <property type="entry name" value="N-ACETYL-D-GLUCOSAMINE KINASE"/>
    <property type="match status" value="1"/>
</dbReference>
<dbReference type="AlphaFoldDB" id="A0A178IGD3"/>
<keyword evidence="3" id="KW-1185">Reference proteome</keyword>
<organism evidence="2 3">
    <name type="scientific">Termitidicoccus mucosus</name>
    <dbReference type="NCBI Taxonomy" id="1184151"/>
    <lineage>
        <taxon>Bacteria</taxon>
        <taxon>Pseudomonadati</taxon>
        <taxon>Verrucomicrobiota</taxon>
        <taxon>Opitutia</taxon>
        <taxon>Opitutales</taxon>
        <taxon>Opitutaceae</taxon>
        <taxon>Termitidicoccus</taxon>
    </lineage>
</organism>
<dbReference type="Gene3D" id="3.30.420.40">
    <property type="match status" value="2"/>
</dbReference>
<protein>
    <recommendedName>
        <fullName evidence="1">ATPase BadF/BadG/BcrA/BcrD type domain-containing protein</fullName>
    </recommendedName>
</protein>
<proteinExistence type="predicted"/>
<dbReference type="InterPro" id="IPR002731">
    <property type="entry name" value="ATPase_BadF"/>
</dbReference>
<dbReference type="InterPro" id="IPR052519">
    <property type="entry name" value="Euk-type_GlcNAc_Kinase"/>
</dbReference>
<gene>
    <name evidence="2" type="ORF">AW736_17340</name>
</gene>
<sequence length="300" mass="30458">MTYQIGIDGGGTKTECILVSPDGGIVARHIAPGCNPSVTGAARSREILSDALAALLAQAPASGGPPVVGRTLLCMAGSPGHWRETADALAGGGRYGRVEALRDSLAVLEAATEGRCGIVLHAGTGSFIVARAPDGCVHHAGALGWRLGDPAGGYEIGRLAAAAALVELQGWTPRTALAGLLCRHTGLAEPAAIVRHLYAHPEPNAYLGAFAPAVVGLAETGDAAGLAVVTEASRPLLDLAARVAERLFPGDAPADVPAFVSGRVLARPAIHAHLQARTALTLAAVTAAPIEGVRRLLLKR</sequence>
<evidence type="ECO:0000313" key="2">
    <source>
        <dbReference type="EMBL" id="OAM88788.1"/>
    </source>
</evidence>
<dbReference type="Pfam" id="PF01869">
    <property type="entry name" value="BcrAD_BadFG"/>
    <property type="match status" value="1"/>
</dbReference>
<dbReference type="SUPFAM" id="SSF53067">
    <property type="entry name" value="Actin-like ATPase domain"/>
    <property type="match status" value="2"/>
</dbReference>
<accession>A0A178IGD3</accession>
<reference evidence="2 3" key="1">
    <citation type="submission" date="2016-01" db="EMBL/GenBank/DDBJ databases">
        <title>High potential of lignocellulose degradation of a new Verrucomicrobia species.</title>
        <authorList>
            <person name="Wang Y."/>
            <person name="Shi Y."/>
            <person name="Qiu Z."/>
            <person name="Liu S."/>
            <person name="Yang H."/>
        </authorList>
    </citation>
    <scope>NUCLEOTIDE SEQUENCE [LARGE SCALE GENOMIC DNA]</scope>
    <source>
        <strain evidence="2 3">TSB47</strain>
    </source>
</reference>
<dbReference type="InterPro" id="IPR043129">
    <property type="entry name" value="ATPase_NBD"/>
</dbReference>
<dbReference type="EMBL" id="LRRQ01000119">
    <property type="protein sequence ID" value="OAM88788.1"/>
    <property type="molecule type" value="Genomic_DNA"/>
</dbReference>
<feature type="domain" description="ATPase BadF/BadG/BcrA/BcrD type" evidence="1">
    <location>
        <begin position="5"/>
        <end position="247"/>
    </location>
</feature>
<dbReference type="OrthoDB" id="9772633at2"/>
<dbReference type="PANTHER" id="PTHR43190:SF3">
    <property type="entry name" value="N-ACETYL-D-GLUCOSAMINE KINASE"/>
    <property type="match status" value="1"/>
</dbReference>
<dbReference type="STRING" id="1184151.AW736_17340"/>
<evidence type="ECO:0000259" key="1">
    <source>
        <dbReference type="Pfam" id="PF01869"/>
    </source>
</evidence>